<proteinExistence type="predicted"/>
<dbReference type="Proteomes" id="UP000239874">
    <property type="component" value="Unassembled WGS sequence"/>
</dbReference>
<dbReference type="RefSeq" id="WP_104380274.1">
    <property type="nucleotide sequence ID" value="NZ_PSZC01000014.1"/>
</dbReference>
<reference evidence="2 3" key="1">
    <citation type="submission" date="2018-02" db="EMBL/GenBank/DDBJ databases">
        <title>8 Nocardia nova and 1 Nocardia cyriacigeorgica strain used for evolution to TMP-SMX.</title>
        <authorList>
            <person name="Mehta H."/>
            <person name="Weng J."/>
            <person name="Shamoo Y."/>
        </authorList>
    </citation>
    <scope>NUCLEOTIDE SEQUENCE [LARGE SCALE GENOMIC DNA]</scope>
    <source>
        <strain evidence="2 3">MDA3139</strain>
    </source>
</reference>
<comment type="caution">
    <text evidence="2">The sequence shown here is derived from an EMBL/GenBank/DDBJ whole genome shotgun (WGS) entry which is preliminary data.</text>
</comment>
<sequence>MWVSGRWQATEIRIVYRDADQRTYGAIVDIDGVAVLVKEMHWRTDNTHLVVFAPWPTGGSLSPSVHKLAELVDAGLLQVRTLRHANTTVSRHIWIGDPVTVLLLLIPTPATSVWQLPDHGTDIRIPETHDQTSAVKAPRPPAAGRGDPGGKKRP</sequence>
<name>A0A2S6AMM7_9NOCA</name>
<feature type="region of interest" description="Disordered" evidence="1">
    <location>
        <begin position="122"/>
        <end position="154"/>
    </location>
</feature>
<protein>
    <submittedName>
        <fullName evidence="2">Uncharacterized protein</fullName>
    </submittedName>
</protein>
<evidence type="ECO:0000313" key="3">
    <source>
        <dbReference type="Proteomes" id="UP000239874"/>
    </source>
</evidence>
<evidence type="ECO:0000313" key="2">
    <source>
        <dbReference type="EMBL" id="PPJ36478.1"/>
    </source>
</evidence>
<dbReference type="EMBL" id="PSZC01000014">
    <property type="protein sequence ID" value="PPJ36478.1"/>
    <property type="molecule type" value="Genomic_DNA"/>
</dbReference>
<evidence type="ECO:0000256" key="1">
    <source>
        <dbReference type="SAM" id="MobiDB-lite"/>
    </source>
</evidence>
<organism evidence="2 3">
    <name type="scientific">Nocardia nova</name>
    <dbReference type="NCBI Taxonomy" id="37330"/>
    <lineage>
        <taxon>Bacteria</taxon>
        <taxon>Bacillati</taxon>
        <taxon>Actinomycetota</taxon>
        <taxon>Actinomycetes</taxon>
        <taxon>Mycobacteriales</taxon>
        <taxon>Nocardiaceae</taxon>
        <taxon>Nocardia</taxon>
    </lineage>
</organism>
<gene>
    <name evidence="2" type="ORF">C5E45_20760</name>
</gene>
<dbReference type="AlphaFoldDB" id="A0A2S6AMM7"/>
<accession>A0A2S6AMM7</accession>